<dbReference type="EMBL" id="QUTB01007536">
    <property type="protein sequence ID" value="RHY45587.1"/>
    <property type="molecule type" value="Genomic_DNA"/>
</dbReference>
<evidence type="ECO:0000313" key="10">
    <source>
        <dbReference type="Proteomes" id="UP000265427"/>
    </source>
</evidence>
<dbReference type="VEuPathDB" id="FungiDB:H257_00300"/>
<evidence type="ECO:0000313" key="3">
    <source>
        <dbReference type="EMBL" id="RHX98213.1"/>
    </source>
</evidence>
<evidence type="ECO:0000313" key="12">
    <source>
        <dbReference type="Proteomes" id="UP000266196"/>
    </source>
</evidence>
<dbReference type="EMBL" id="QUTA01002783">
    <property type="protein sequence ID" value="RHY25903.1"/>
    <property type="molecule type" value="Genomic_DNA"/>
</dbReference>
<evidence type="ECO:0000313" key="4">
    <source>
        <dbReference type="EMBL" id="RHY25903.1"/>
    </source>
</evidence>
<evidence type="ECO:0000313" key="8">
    <source>
        <dbReference type="EMBL" id="RHZ00074.1"/>
    </source>
</evidence>
<dbReference type="Proteomes" id="UP000265427">
    <property type="component" value="Unassembled WGS sequence"/>
</dbReference>
<keyword evidence="1" id="KW-0175">Coiled coil</keyword>
<proteinExistence type="predicted"/>
<dbReference type="Proteomes" id="UP000286510">
    <property type="component" value="Unassembled WGS sequence"/>
</dbReference>
<dbReference type="Proteomes" id="UP000265716">
    <property type="component" value="Unassembled WGS sequence"/>
</dbReference>
<evidence type="ECO:0000313" key="14">
    <source>
        <dbReference type="Proteomes" id="UP000266643"/>
    </source>
</evidence>
<evidence type="ECO:0000313" key="9">
    <source>
        <dbReference type="EMBL" id="RHZ31483.1"/>
    </source>
</evidence>
<protein>
    <recommendedName>
        <fullName evidence="17">No apical meristem-associated C-terminal domain-containing protein</fullName>
    </recommendedName>
</protein>
<dbReference type="Proteomes" id="UP000266196">
    <property type="component" value="Unassembled WGS sequence"/>
</dbReference>
<evidence type="ECO:0000256" key="2">
    <source>
        <dbReference type="SAM" id="MobiDB-lite"/>
    </source>
</evidence>
<dbReference type="EMBL" id="QUSZ01010341">
    <property type="protein sequence ID" value="RHX98213.1"/>
    <property type="molecule type" value="Genomic_DNA"/>
</dbReference>
<evidence type="ECO:0000313" key="11">
    <source>
        <dbReference type="Proteomes" id="UP000265716"/>
    </source>
</evidence>
<feature type="region of interest" description="Disordered" evidence="2">
    <location>
        <begin position="132"/>
        <end position="201"/>
    </location>
</feature>
<feature type="coiled-coil region" evidence="1">
    <location>
        <begin position="249"/>
        <end position="276"/>
    </location>
</feature>
<sequence>MARGESWDATEDVQLTRSWVAISSTGAALKASDLNQRVYEHWLEHKTSNIHGDRTPPAITSRWKKLCPVLTCFNGAVINALKSIPSGSNEEGVIDNEMQAIPDAKLNGFERTTVLTCWRLVRDAPKWRVEQDVRGGKKRNAMDTATEKTKRIKGHKEIKADRREPQRHLVREAATTGRKRKVSDDAAPSSEDDDKLSPSNKKDGAIAWKVVATAVADLTAMMKASHKYKREEIQVQKQANALALRQIELDEQRYRLDKAERDARVALERRERQTQLEFMQSTVELLRTLTKKT</sequence>
<reference evidence="10 11" key="1">
    <citation type="submission" date="2018-08" db="EMBL/GenBank/DDBJ databases">
        <title>Aphanomyces genome sequencing and annotation.</title>
        <authorList>
            <person name="Minardi D."/>
            <person name="Oidtmann B."/>
            <person name="Van Der Giezen M."/>
            <person name="Studholme D.J."/>
        </authorList>
    </citation>
    <scope>NUCLEOTIDE SEQUENCE [LARGE SCALE GENOMIC DNA]</scope>
    <source>
        <strain evidence="9 12">197901</strain>
        <strain evidence="7 14">D2</strain>
        <strain evidence="8 16">FDL457</strain>
        <strain evidence="3 10">Kv</strain>
        <strain evidence="5 11">SA</strain>
        <strain evidence="6 15">Si</strain>
        <strain evidence="4 13">Yx</strain>
    </source>
</reference>
<accession>A0A396ZVH9</accession>
<dbReference type="AlphaFoldDB" id="A0A396ZVH9"/>
<evidence type="ECO:0008006" key="17">
    <source>
        <dbReference type="Google" id="ProtNLM"/>
    </source>
</evidence>
<dbReference type="PANTHER" id="PTHR45023">
    <property type="match status" value="1"/>
</dbReference>
<gene>
    <name evidence="4" type="ORF">DYB25_008408</name>
    <name evidence="8" type="ORF">DYB26_011068</name>
    <name evidence="7" type="ORF">DYB30_006646</name>
    <name evidence="9" type="ORF">DYB31_002013</name>
    <name evidence="6" type="ORF">DYB34_013474</name>
    <name evidence="3" type="ORF">DYB36_013569</name>
    <name evidence="5" type="ORF">DYB38_006052</name>
</gene>
<evidence type="ECO:0000313" key="6">
    <source>
        <dbReference type="EMBL" id="RHY45587.1"/>
    </source>
</evidence>
<dbReference type="Proteomes" id="UP000266643">
    <property type="component" value="Unassembled WGS sequence"/>
</dbReference>
<organism evidence="3 10">
    <name type="scientific">Aphanomyces astaci</name>
    <name type="common">Crayfish plague agent</name>
    <dbReference type="NCBI Taxonomy" id="112090"/>
    <lineage>
        <taxon>Eukaryota</taxon>
        <taxon>Sar</taxon>
        <taxon>Stramenopiles</taxon>
        <taxon>Oomycota</taxon>
        <taxon>Saprolegniomycetes</taxon>
        <taxon>Saprolegniales</taxon>
        <taxon>Verrucalvaceae</taxon>
        <taxon>Aphanomyces</taxon>
    </lineage>
</organism>
<dbReference type="PANTHER" id="PTHR45023:SF4">
    <property type="entry name" value="GLYCINE-RICH PROTEIN-RELATED"/>
    <property type="match status" value="1"/>
</dbReference>
<dbReference type="EMBL" id="QUTC01012241">
    <property type="protein sequence ID" value="RHY37242.1"/>
    <property type="molecule type" value="Genomic_DNA"/>
</dbReference>
<evidence type="ECO:0000313" key="13">
    <source>
        <dbReference type="Proteomes" id="UP000266239"/>
    </source>
</evidence>
<evidence type="ECO:0000313" key="7">
    <source>
        <dbReference type="EMBL" id="RHY77144.1"/>
    </source>
</evidence>
<dbReference type="Proteomes" id="UP000266239">
    <property type="component" value="Unassembled WGS sequence"/>
</dbReference>
<evidence type="ECO:0000256" key="1">
    <source>
        <dbReference type="SAM" id="Coils"/>
    </source>
</evidence>
<evidence type="ECO:0000313" key="15">
    <source>
        <dbReference type="Proteomes" id="UP000283543"/>
    </source>
</evidence>
<comment type="caution">
    <text evidence="3">The sequence shown here is derived from an EMBL/GenBank/DDBJ whole genome shotgun (WGS) entry which is preliminary data.</text>
</comment>
<dbReference type="Proteomes" id="UP000283543">
    <property type="component" value="Unassembled WGS sequence"/>
</dbReference>
<dbReference type="EMBL" id="QUTE01006824">
    <property type="protein sequence ID" value="RHZ31483.1"/>
    <property type="molecule type" value="Genomic_DNA"/>
</dbReference>
<evidence type="ECO:0000313" key="16">
    <source>
        <dbReference type="Proteomes" id="UP000286510"/>
    </source>
</evidence>
<evidence type="ECO:0000313" key="5">
    <source>
        <dbReference type="EMBL" id="RHY37242.1"/>
    </source>
</evidence>
<feature type="compositionally biased region" description="Basic and acidic residues" evidence="2">
    <location>
        <begin position="145"/>
        <end position="171"/>
    </location>
</feature>
<dbReference type="EMBL" id="QUTF01019242">
    <property type="protein sequence ID" value="RHZ00074.1"/>
    <property type="molecule type" value="Genomic_DNA"/>
</dbReference>
<name>A0A396ZVH9_APHAT</name>
<dbReference type="EMBL" id="QUTD01001905">
    <property type="protein sequence ID" value="RHY77144.1"/>
    <property type="molecule type" value="Genomic_DNA"/>
</dbReference>